<organism evidence="1 2">
    <name type="scientific">Entomophthora muscae</name>
    <dbReference type="NCBI Taxonomy" id="34485"/>
    <lineage>
        <taxon>Eukaryota</taxon>
        <taxon>Fungi</taxon>
        <taxon>Fungi incertae sedis</taxon>
        <taxon>Zoopagomycota</taxon>
        <taxon>Entomophthoromycotina</taxon>
        <taxon>Entomophthoromycetes</taxon>
        <taxon>Entomophthorales</taxon>
        <taxon>Entomophthoraceae</taxon>
        <taxon>Entomophthora</taxon>
    </lineage>
</organism>
<evidence type="ECO:0000313" key="2">
    <source>
        <dbReference type="Proteomes" id="UP001165960"/>
    </source>
</evidence>
<keyword evidence="2" id="KW-1185">Reference proteome</keyword>
<reference evidence="1" key="1">
    <citation type="submission" date="2022-04" db="EMBL/GenBank/DDBJ databases">
        <title>Genome of the entomopathogenic fungus Entomophthora muscae.</title>
        <authorList>
            <person name="Elya C."/>
            <person name="Lovett B.R."/>
            <person name="Lee E."/>
            <person name="Macias A.M."/>
            <person name="Hajek A.E."/>
            <person name="De Bivort B.L."/>
            <person name="Kasson M.T."/>
            <person name="De Fine Licht H.H."/>
            <person name="Stajich J.E."/>
        </authorList>
    </citation>
    <scope>NUCLEOTIDE SEQUENCE</scope>
    <source>
        <strain evidence="1">Berkeley</strain>
    </source>
</reference>
<sequence length="170" mass="19065">MQRMQSRNLFLPETMTEQCSVSDSISRLNSSLSFDSITLRGNAKRAVLPPIREGQTQASSVDFDVPTEESVSENDGAGLARRFSLPSITSFDYPSSSSRKFSLPEAPVPQQTNLHACSFPGCNWSFKRGEHLKRHMAVHTRERPFPCSFPGCQRSFSRIDNLNVHFSHSL</sequence>
<dbReference type="EMBL" id="QTSX02006626">
    <property type="protein sequence ID" value="KAJ9052669.1"/>
    <property type="molecule type" value="Genomic_DNA"/>
</dbReference>
<proteinExistence type="predicted"/>
<evidence type="ECO:0000313" key="1">
    <source>
        <dbReference type="EMBL" id="KAJ9052669.1"/>
    </source>
</evidence>
<name>A0ACC2RRI5_9FUNG</name>
<accession>A0ACC2RRI5</accession>
<comment type="caution">
    <text evidence="1">The sequence shown here is derived from an EMBL/GenBank/DDBJ whole genome shotgun (WGS) entry which is preliminary data.</text>
</comment>
<protein>
    <submittedName>
        <fullName evidence="1">Uncharacterized protein</fullName>
    </submittedName>
</protein>
<gene>
    <name evidence="1" type="ORF">DSO57_1032045</name>
</gene>
<dbReference type="Proteomes" id="UP001165960">
    <property type="component" value="Unassembled WGS sequence"/>
</dbReference>